<evidence type="ECO:0000259" key="9">
    <source>
        <dbReference type="PROSITE" id="PS50011"/>
    </source>
</evidence>
<feature type="repeat" description="WD" evidence="5">
    <location>
        <begin position="802"/>
        <end position="843"/>
    </location>
</feature>
<organism evidence="10 11">
    <name type="scientific">Aquisphaera giovannonii</name>
    <dbReference type="NCBI Taxonomy" id="406548"/>
    <lineage>
        <taxon>Bacteria</taxon>
        <taxon>Pseudomonadati</taxon>
        <taxon>Planctomycetota</taxon>
        <taxon>Planctomycetia</taxon>
        <taxon>Isosphaerales</taxon>
        <taxon>Isosphaeraceae</taxon>
        <taxon>Aquisphaera</taxon>
    </lineage>
</organism>
<dbReference type="RefSeq" id="WP_148591396.1">
    <property type="nucleotide sequence ID" value="NZ_CP042997.1"/>
</dbReference>
<dbReference type="PRINTS" id="PR00320">
    <property type="entry name" value="GPROTEINBRPT"/>
</dbReference>
<dbReference type="CDD" id="cd14014">
    <property type="entry name" value="STKc_PknB_like"/>
    <property type="match status" value="1"/>
</dbReference>
<feature type="repeat" description="WD" evidence="5">
    <location>
        <begin position="886"/>
        <end position="927"/>
    </location>
</feature>
<keyword evidence="10" id="KW-0808">Transferase</keyword>
<gene>
    <name evidence="10" type="primary">prkC_7</name>
    <name evidence="10" type="ORF">OJF2_07810</name>
</gene>
<keyword evidence="8" id="KW-0472">Membrane</keyword>
<dbReference type="InterPro" id="IPR008271">
    <property type="entry name" value="Ser/Thr_kinase_AS"/>
</dbReference>
<evidence type="ECO:0000256" key="2">
    <source>
        <dbReference type="ARBA" id="ARBA00022737"/>
    </source>
</evidence>
<dbReference type="PROSITE" id="PS00678">
    <property type="entry name" value="WD_REPEATS_1"/>
    <property type="match status" value="1"/>
</dbReference>
<proteinExistence type="predicted"/>
<dbReference type="InterPro" id="IPR020472">
    <property type="entry name" value="WD40_PAC1"/>
</dbReference>
<dbReference type="CDD" id="cd00200">
    <property type="entry name" value="WD40"/>
    <property type="match status" value="1"/>
</dbReference>
<dbReference type="InterPro" id="IPR011044">
    <property type="entry name" value="Quino_amine_DH_bsu"/>
</dbReference>
<keyword evidence="11" id="KW-1185">Reference proteome</keyword>
<dbReference type="Proteomes" id="UP000324233">
    <property type="component" value="Chromosome"/>
</dbReference>
<dbReference type="Pfam" id="PF00400">
    <property type="entry name" value="WD40"/>
    <property type="match status" value="8"/>
</dbReference>
<dbReference type="InterPro" id="IPR036322">
    <property type="entry name" value="WD40_repeat_dom_sf"/>
</dbReference>
<dbReference type="PROSITE" id="PS50011">
    <property type="entry name" value="PROTEIN_KINASE_DOM"/>
    <property type="match status" value="1"/>
</dbReference>
<dbReference type="PANTHER" id="PTHR19879">
    <property type="entry name" value="TRANSCRIPTION INITIATION FACTOR TFIID"/>
    <property type="match status" value="1"/>
</dbReference>
<name>A0A5B9VWR3_9BACT</name>
<sequence>MNAPLGDPEAGDRRGPAGPATEDEATGDTAMLELIAVMELLDRAGREMGRPGGGPGAPDALGDFSIVRVIGRGGMGVVYEAVQRSLGRRVALKILPAAPDDPRKLQRFRVEAMAAACLRHPHIVPVYLTGSEGDCHFYAMQLIEGRTLAAVAASRPPHREAAELGRQAALALQYAHEQGVVHRDVKPSNLLVDESGWLWVGDFGLARMAGQSDLTQSGAILGTLRYMSPEQAAGARSVVDHRTDVYSLGATLYELIAGRPVFEADGDSRLGLLRQVADGQPRRPRLIDPSVPRDLETIVLKALSKDPAGRYATAGEMAEDLGRFLEGRPILARPPGPLDLAARWARRNRWAVAAGLAAVLAAILAAGGLVVWRDGMLRGHNRELKEALSRAERNEQSTRRLLYDSQMRLAQQAHASGQAELAQEILSGLAPGADGLDLRGFEWRHLDRASRRDVSVLADHEATAMLAAPGGRLLASGGGDGSLLLYDPAAGREVARVPAHPGEVSGLALSPDGRVLASWMNGGDGPGEARLWDAADGRALATFPRAGAAVEGVAFSADGRTIAVQERGMKGDRSRNAARFWILAGGAVRPSPAIAPIPCDRMAYSPDGRWMATAGLDGPVVTLRDAATGRPEATLMHRQPEVGGLAFSPDGRTLASFSWMITFWDVPSRRELGSLPIPMLKHGEFSADGGRFAGDPVLGSDAVLIADIRKAPRRIPLEGILGEGLSVALSPDGRQLACGGIKQGAAIWDAGTGRKRAAYPAGAGTVRCLAFTADGGSLVFKAADGRLRAWHLGRSSESFTRIAAHRAEVWGLAFSPDGSTLATSADDHTIGLWDAREGSRTAVLKGHGALVAGVAISPDGHTLASAGFENKVRLWDLPAGRPRAVLSGHTDRVRAVAISPDGRLVASAGSDGTVRLWDAAHGRPMAEFSGHTDTVRALAFAPAGPLLASSGNDRTIRVVELPGGREVASLRSPRQVGSLAFSSDGALLAVGDDWGNLSIWDAAAWSRRRLVKGSDAAVWGLAFSPDGRTLAAACGDAKVRLWDPATGQMTLVLDGHAKRVNAVAFSPDGRTLASASHDGSVILWRGSRDDPR</sequence>
<evidence type="ECO:0000256" key="3">
    <source>
        <dbReference type="ARBA" id="ARBA00022741"/>
    </source>
</evidence>
<dbReference type="PROSITE" id="PS00107">
    <property type="entry name" value="PROTEIN_KINASE_ATP"/>
    <property type="match status" value="1"/>
</dbReference>
<keyword evidence="8" id="KW-0812">Transmembrane</keyword>
<feature type="region of interest" description="Disordered" evidence="7">
    <location>
        <begin position="1"/>
        <end position="28"/>
    </location>
</feature>
<feature type="repeat" description="WD" evidence="5">
    <location>
        <begin position="928"/>
        <end position="969"/>
    </location>
</feature>
<protein>
    <submittedName>
        <fullName evidence="10">Serine/threonine-protein kinase PrkC</fullName>
        <ecNumber evidence="10">2.7.11.1</ecNumber>
    </submittedName>
</protein>
<dbReference type="KEGG" id="agv:OJF2_07810"/>
<dbReference type="PROSITE" id="PS50294">
    <property type="entry name" value="WD_REPEATS_REGION"/>
    <property type="match status" value="6"/>
</dbReference>
<dbReference type="Gene3D" id="2.130.10.10">
    <property type="entry name" value="YVTN repeat-like/Quinoprotein amine dehydrogenase"/>
    <property type="match status" value="5"/>
</dbReference>
<evidence type="ECO:0000256" key="5">
    <source>
        <dbReference type="PROSITE-ProRule" id="PRU00221"/>
    </source>
</evidence>
<dbReference type="PROSITE" id="PS00108">
    <property type="entry name" value="PROTEIN_KINASE_ST"/>
    <property type="match status" value="1"/>
</dbReference>
<dbReference type="InterPro" id="IPR001680">
    <property type="entry name" value="WD40_rpt"/>
</dbReference>
<dbReference type="SUPFAM" id="SSF50969">
    <property type="entry name" value="YVTN repeat-like/Quinoprotein amine dehydrogenase"/>
    <property type="match status" value="1"/>
</dbReference>
<evidence type="ECO:0000256" key="7">
    <source>
        <dbReference type="SAM" id="MobiDB-lite"/>
    </source>
</evidence>
<evidence type="ECO:0000313" key="11">
    <source>
        <dbReference type="Proteomes" id="UP000324233"/>
    </source>
</evidence>
<dbReference type="InterPro" id="IPR019775">
    <property type="entry name" value="WD40_repeat_CS"/>
</dbReference>
<dbReference type="InterPro" id="IPR011009">
    <property type="entry name" value="Kinase-like_dom_sf"/>
</dbReference>
<evidence type="ECO:0000256" key="1">
    <source>
        <dbReference type="ARBA" id="ARBA00022574"/>
    </source>
</evidence>
<dbReference type="SMART" id="SM00220">
    <property type="entry name" value="S_TKc"/>
    <property type="match status" value="1"/>
</dbReference>
<dbReference type="PROSITE" id="PS50082">
    <property type="entry name" value="WD_REPEATS_2"/>
    <property type="match status" value="7"/>
</dbReference>
<dbReference type="InterPro" id="IPR015943">
    <property type="entry name" value="WD40/YVTN_repeat-like_dom_sf"/>
</dbReference>
<evidence type="ECO:0000313" key="10">
    <source>
        <dbReference type="EMBL" id="QEH32311.1"/>
    </source>
</evidence>
<feature type="repeat" description="WD" evidence="5">
    <location>
        <begin position="844"/>
        <end position="885"/>
    </location>
</feature>
<keyword evidence="2" id="KW-0677">Repeat</keyword>
<dbReference type="InterPro" id="IPR000719">
    <property type="entry name" value="Prot_kinase_dom"/>
</dbReference>
<keyword evidence="4 6" id="KW-0067">ATP-binding</keyword>
<dbReference type="EMBL" id="CP042997">
    <property type="protein sequence ID" value="QEH32311.1"/>
    <property type="molecule type" value="Genomic_DNA"/>
</dbReference>
<accession>A0A5B9VWR3</accession>
<evidence type="ECO:0000256" key="6">
    <source>
        <dbReference type="PROSITE-ProRule" id="PRU10141"/>
    </source>
</evidence>
<feature type="transmembrane region" description="Helical" evidence="8">
    <location>
        <begin position="350"/>
        <end position="372"/>
    </location>
</feature>
<dbReference type="AlphaFoldDB" id="A0A5B9VWR3"/>
<keyword evidence="10" id="KW-0418">Kinase</keyword>
<dbReference type="GO" id="GO:0004674">
    <property type="term" value="F:protein serine/threonine kinase activity"/>
    <property type="evidence" value="ECO:0007669"/>
    <property type="project" value="UniProtKB-EC"/>
</dbReference>
<keyword evidence="8" id="KW-1133">Transmembrane helix</keyword>
<dbReference type="InterPro" id="IPR017441">
    <property type="entry name" value="Protein_kinase_ATP_BS"/>
</dbReference>
<keyword evidence="3 6" id="KW-0547">Nucleotide-binding</keyword>
<dbReference type="Gene3D" id="1.10.510.10">
    <property type="entry name" value="Transferase(Phosphotransferase) domain 1"/>
    <property type="match status" value="1"/>
</dbReference>
<feature type="repeat" description="WD" evidence="5">
    <location>
        <begin position="1011"/>
        <end position="1052"/>
    </location>
</feature>
<dbReference type="PANTHER" id="PTHR19879:SF9">
    <property type="entry name" value="TRANSCRIPTION INITIATION FACTOR TFIID SUBUNIT 5"/>
    <property type="match status" value="1"/>
</dbReference>
<dbReference type="SMART" id="SM00320">
    <property type="entry name" value="WD40"/>
    <property type="match status" value="12"/>
</dbReference>
<dbReference type="Pfam" id="PF00069">
    <property type="entry name" value="Pkinase"/>
    <property type="match status" value="1"/>
</dbReference>
<feature type="binding site" evidence="6">
    <location>
        <position position="93"/>
    </location>
    <ligand>
        <name>ATP</name>
        <dbReference type="ChEBI" id="CHEBI:30616"/>
    </ligand>
</feature>
<reference evidence="10 11" key="1">
    <citation type="submission" date="2019-08" db="EMBL/GenBank/DDBJ databases">
        <title>Deep-cultivation of Planctomycetes and their phenomic and genomic characterization uncovers novel biology.</title>
        <authorList>
            <person name="Wiegand S."/>
            <person name="Jogler M."/>
            <person name="Boedeker C."/>
            <person name="Pinto D."/>
            <person name="Vollmers J."/>
            <person name="Rivas-Marin E."/>
            <person name="Kohn T."/>
            <person name="Peeters S.H."/>
            <person name="Heuer A."/>
            <person name="Rast P."/>
            <person name="Oberbeckmann S."/>
            <person name="Bunk B."/>
            <person name="Jeske O."/>
            <person name="Meyerdierks A."/>
            <person name="Storesund J.E."/>
            <person name="Kallscheuer N."/>
            <person name="Luecker S."/>
            <person name="Lage O.M."/>
            <person name="Pohl T."/>
            <person name="Merkel B.J."/>
            <person name="Hornburger P."/>
            <person name="Mueller R.-W."/>
            <person name="Bruemmer F."/>
            <person name="Labrenz M."/>
            <person name="Spormann A.M."/>
            <person name="Op den Camp H."/>
            <person name="Overmann J."/>
            <person name="Amann R."/>
            <person name="Jetten M.S.M."/>
            <person name="Mascher T."/>
            <person name="Medema M.H."/>
            <person name="Devos D.P."/>
            <person name="Kaster A.-K."/>
            <person name="Ovreas L."/>
            <person name="Rohde M."/>
            <person name="Galperin M.Y."/>
            <person name="Jogler C."/>
        </authorList>
    </citation>
    <scope>NUCLEOTIDE SEQUENCE [LARGE SCALE GENOMIC DNA]</scope>
    <source>
        <strain evidence="10 11">OJF2</strain>
    </source>
</reference>
<evidence type="ECO:0000256" key="8">
    <source>
        <dbReference type="SAM" id="Phobius"/>
    </source>
</evidence>
<dbReference type="Gene3D" id="3.30.200.20">
    <property type="entry name" value="Phosphorylase Kinase, domain 1"/>
    <property type="match status" value="1"/>
</dbReference>
<feature type="repeat" description="WD" evidence="5">
    <location>
        <begin position="759"/>
        <end position="800"/>
    </location>
</feature>
<dbReference type="SUPFAM" id="SSF50978">
    <property type="entry name" value="WD40 repeat-like"/>
    <property type="match status" value="2"/>
</dbReference>
<dbReference type="GO" id="GO:0005524">
    <property type="term" value="F:ATP binding"/>
    <property type="evidence" value="ECO:0007669"/>
    <property type="project" value="UniProtKB-UniRule"/>
</dbReference>
<evidence type="ECO:0000256" key="4">
    <source>
        <dbReference type="ARBA" id="ARBA00022840"/>
    </source>
</evidence>
<dbReference type="EC" id="2.7.11.1" evidence="10"/>
<feature type="repeat" description="WD" evidence="5">
    <location>
        <begin position="1053"/>
        <end position="1084"/>
    </location>
</feature>
<keyword evidence="1 5" id="KW-0853">WD repeat</keyword>
<dbReference type="SUPFAM" id="SSF56112">
    <property type="entry name" value="Protein kinase-like (PK-like)"/>
    <property type="match status" value="1"/>
</dbReference>
<dbReference type="OrthoDB" id="500858at2"/>
<feature type="domain" description="Protein kinase" evidence="9">
    <location>
        <begin position="64"/>
        <end position="325"/>
    </location>
</feature>